<feature type="compositionally biased region" description="Acidic residues" evidence="9">
    <location>
        <begin position="47"/>
        <end position="62"/>
    </location>
</feature>
<dbReference type="SUPFAM" id="SSF81324">
    <property type="entry name" value="Voltage-gated potassium channels"/>
    <property type="match status" value="2"/>
</dbReference>
<dbReference type="OrthoDB" id="297496at2759"/>
<feature type="region of interest" description="Disordered" evidence="9">
    <location>
        <begin position="651"/>
        <end position="673"/>
    </location>
</feature>
<gene>
    <name evidence="12" type="ORF">HETIRDRAFT_442243</name>
</gene>
<feature type="compositionally biased region" description="Polar residues" evidence="9">
    <location>
        <begin position="491"/>
        <end position="502"/>
    </location>
</feature>
<dbReference type="AlphaFoldDB" id="W4JSE0"/>
<evidence type="ECO:0000256" key="8">
    <source>
        <dbReference type="RuleBase" id="RU003857"/>
    </source>
</evidence>
<keyword evidence="4 10" id="KW-1133">Transmembrane helix</keyword>
<dbReference type="PRINTS" id="PR01333">
    <property type="entry name" value="2POREKCHANEL"/>
</dbReference>
<evidence type="ECO:0000256" key="3">
    <source>
        <dbReference type="ARBA" id="ARBA00022692"/>
    </source>
</evidence>
<dbReference type="PANTHER" id="PTHR11003">
    <property type="entry name" value="POTASSIUM CHANNEL, SUBFAMILY K"/>
    <property type="match status" value="1"/>
</dbReference>
<dbReference type="GO" id="GO:0022841">
    <property type="term" value="F:potassium ion leak channel activity"/>
    <property type="evidence" value="ECO:0007669"/>
    <property type="project" value="TreeGrafter"/>
</dbReference>
<evidence type="ECO:0000256" key="9">
    <source>
        <dbReference type="SAM" id="MobiDB-lite"/>
    </source>
</evidence>
<dbReference type="GO" id="GO:0005886">
    <property type="term" value="C:plasma membrane"/>
    <property type="evidence" value="ECO:0007669"/>
    <property type="project" value="TreeGrafter"/>
</dbReference>
<feature type="transmembrane region" description="Helical" evidence="10">
    <location>
        <begin position="575"/>
        <end position="593"/>
    </location>
</feature>
<dbReference type="Gene3D" id="1.10.287.70">
    <property type="match status" value="2"/>
</dbReference>
<dbReference type="HOGENOM" id="CLU_009214_1_0_1"/>
<keyword evidence="7 8" id="KW-0407">Ion channel</keyword>
<keyword evidence="5 8" id="KW-0406">Ion transport</keyword>
<dbReference type="eggNOG" id="KOG1418">
    <property type="taxonomic scope" value="Eukaryota"/>
</dbReference>
<keyword evidence="2 8" id="KW-0813">Transport</keyword>
<dbReference type="RefSeq" id="XP_009552032.1">
    <property type="nucleotide sequence ID" value="XM_009553737.1"/>
</dbReference>
<feature type="region of interest" description="Disordered" evidence="9">
    <location>
        <begin position="1"/>
        <end position="71"/>
    </location>
</feature>
<feature type="transmembrane region" description="Helical" evidence="10">
    <location>
        <begin position="219"/>
        <end position="240"/>
    </location>
</feature>
<comment type="similarity">
    <text evidence="8">Belongs to the two pore domain potassium channel (TC 1.A.1.8) family.</text>
</comment>
<name>W4JSE0_HETIT</name>
<dbReference type="Proteomes" id="UP000030671">
    <property type="component" value="Unassembled WGS sequence"/>
</dbReference>
<feature type="transmembrane region" description="Helical" evidence="10">
    <location>
        <begin position="288"/>
        <end position="308"/>
    </location>
</feature>
<feature type="compositionally biased region" description="Low complexity" evidence="9">
    <location>
        <begin position="477"/>
        <end position="488"/>
    </location>
</feature>
<evidence type="ECO:0000256" key="2">
    <source>
        <dbReference type="ARBA" id="ARBA00022448"/>
    </source>
</evidence>
<dbReference type="Pfam" id="PF07885">
    <property type="entry name" value="Ion_trans_2"/>
    <property type="match status" value="2"/>
</dbReference>
<evidence type="ECO:0000256" key="5">
    <source>
        <dbReference type="ARBA" id="ARBA00023065"/>
    </source>
</evidence>
<organism evidence="12 13">
    <name type="scientific">Heterobasidion irregulare (strain TC 32-1)</name>
    <dbReference type="NCBI Taxonomy" id="747525"/>
    <lineage>
        <taxon>Eukaryota</taxon>
        <taxon>Fungi</taxon>
        <taxon>Dikarya</taxon>
        <taxon>Basidiomycota</taxon>
        <taxon>Agaricomycotina</taxon>
        <taxon>Agaricomycetes</taxon>
        <taxon>Russulales</taxon>
        <taxon>Bondarzewiaceae</taxon>
        <taxon>Heterobasidion</taxon>
        <taxon>Heterobasidion annosum species complex</taxon>
    </lineage>
</organism>
<dbReference type="GeneID" id="20675428"/>
<sequence length="845" mass="94048">MLSLFVDHSPANPNDPEKQDRAGQPNEQVDADSNGEDLDEHDSGGISEEESPEEHAQDEDGFEPTHRVSTSTSLASSFQRYSLPPWLVKIKDILFGSHPHDDVFIPNYRTLPIVSGSLIPFSILLEIPGLTEHWYVRTENNQIVEIKLNSALLDVAMSLSMACALIANAALVVRFLERRVKAMTIMSAVFLTIHDLINVVTVLVFGIEHRANDGFTYGQAYWLTVCSTIVSTITNVTLLWDFFTTPNFSRSGSGLTRKQRSLILITIIFLSYVALGALLTSLLMDLSFINGLFFTIVTTLTVGFGDIVPITAVQRAVVCVYASFGIVILGAAIRLISEAVIEGLEIGYRRRVRQYKKQKRQKRKEAEQARKWQLAIEKRLKERNLDIWVRDPPPLGPEVGNTPSRLSMPSLDTRSFHFPVTGGAHLNTEGLFATELEAAAAEADVPLDKFVHQRIARPLGRIRGATHDSGLAPRNPSPGSGSAHSAAPLDISSQTNVAEASSKTRTRMSHWWTLKKVEKMKNNIEDVDSPKAFDAVKMLEKEEKRSLYTKLALAWTVFLIFWTVGSAIFSLTENWTYGSAMYFCFIAFTTIGYGDFAPVTPAGRAIFIFWALLGVGAMTVLIAVISDAFSSKYRSVMHDRSFDKAIRRYRQKNRKSSRDNRPPPVPAPASESQTLGRAIQANIGSLAAPPSTPPTTSTPRSQVTTLREAEQRLLDRFEAFPELIFEQVKMLREHMKYFLVTNGHATSEGMGALLDPQGIANLKDQEVPDDMKKLLNEIAQQEGMSERLKGEVWQDATARNTLFLLSIEKGVRKMIDAAETALVMMEQRDRLISATHERPPNSTLP</sequence>
<dbReference type="KEGG" id="hir:HETIRDRAFT_442243"/>
<dbReference type="InterPro" id="IPR003280">
    <property type="entry name" value="2pore_dom_K_chnl"/>
</dbReference>
<feature type="compositionally biased region" description="Acidic residues" evidence="9">
    <location>
        <begin position="29"/>
        <end position="40"/>
    </location>
</feature>
<dbReference type="GO" id="GO:0015271">
    <property type="term" value="F:outward rectifier potassium channel activity"/>
    <property type="evidence" value="ECO:0007669"/>
    <property type="project" value="TreeGrafter"/>
</dbReference>
<comment type="subcellular location">
    <subcellularLocation>
        <location evidence="1">Membrane</location>
        <topology evidence="1">Multi-pass membrane protein</topology>
    </subcellularLocation>
</comment>
<dbReference type="InParanoid" id="W4JSE0"/>
<evidence type="ECO:0000256" key="6">
    <source>
        <dbReference type="ARBA" id="ARBA00023136"/>
    </source>
</evidence>
<dbReference type="GO" id="GO:0030322">
    <property type="term" value="P:stabilization of membrane potential"/>
    <property type="evidence" value="ECO:0007669"/>
    <property type="project" value="TreeGrafter"/>
</dbReference>
<accession>W4JSE0</accession>
<evidence type="ECO:0000313" key="13">
    <source>
        <dbReference type="Proteomes" id="UP000030671"/>
    </source>
</evidence>
<evidence type="ECO:0000256" key="7">
    <source>
        <dbReference type="ARBA" id="ARBA00023303"/>
    </source>
</evidence>
<feature type="transmembrane region" description="Helical" evidence="10">
    <location>
        <begin position="261"/>
        <end position="282"/>
    </location>
</feature>
<evidence type="ECO:0000313" key="12">
    <source>
        <dbReference type="EMBL" id="ETW75776.1"/>
    </source>
</evidence>
<reference evidence="12 13" key="1">
    <citation type="journal article" date="2012" name="New Phytol.">
        <title>Insight into trade-off between wood decay and parasitism from the genome of a fungal forest pathogen.</title>
        <authorList>
            <person name="Olson A."/>
            <person name="Aerts A."/>
            <person name="Asiegbu F."/>
            <person name="Belbahri L."/>
            <person name="Bouzid O."/>
            <person name="Broberg A."/>
            <person name="Canback B."/>
            <person name="Coutinho P.M."/>
            <person name="Cullen D."/>
            <person name="Dalman K."/>
            <person name="Deflorio G."/>
            <person name="van Diepen L.T."/>
            <person name="Dunand C."/>
            <person name="Duplessis S."/>
            <person name="Durling M."/>
            <person name="Gonthier P."/>
            <person name="Grimwood J."/>
            <person name="Fossdal C.G."/>
            <person name="Hansson D."/>
            <person name="Henrissat B."/>
            <person name="Hietala A."/>
            <person name="Himmelstrand K."/>
            <person name="Hoffmeister D."/>
            <person name="Hogberg N."/>
            <person name="James T.Y."/>
            <person name="Karlsson M."/>
            <person name="Kohler A."/>
            <person name="Kues U."/>
            <person name="Lee Y.H."/>
            <person name="Lin Y.C."/>
            <person name="Lind M."/>
            <person name="Lindquist E."/>
            <person name="Lombard V."/>
            <person name="Lucas S."/>
            <person name="Lunden K."/>
            <person name="Morin E."/>
            <person name="Murat C."/>
            <person name="Park J."/>
            <person name="Raffaello T."/>
            <person name="Rouze P."/>
            <person name="Salamov A."/>
            <person name="Schmutz J."/>
            <person name="Solheim H."/>
            <person name="Stahlberg J."/>
            <person name="Velez H."/>
            <person name="de Vries R.P."/>
            <person name="Wiebenga A."/>
            <person name="Woodward S."/>
            <person name="Yakovlev I."/>
            <person name="Garbelotto M."/>
            <person name="Martin F."/>
            <person name="Grigoriev I.V."/>
            <person name="Stenlid J."/>
        </authorList>
    </citation>
    <scope>NUCLEOTIDE SEQUENCE [LARGE SCALE GENOMIC DNA]</scope>
    <source>
        <strain evidence="12 13">TC 32-1</strain>
    </source>
</reference>
<feature type="domain" description="Potassium channel" evidence="11">
    <location>
        <begin position="268"/>
        <end position="340"/>
    </location>
</feature>
<evidence type="ECO:0000256" key="1">
    <source>
        <dbReference type="ARBA" id="ARBA00004141"/>
    </source>
</evidence>
<feature type="transmembrane region" description="Helical" evidence="10">
    <location>
        <begin position="605"/>
        <end position="625"/>
    </location>
</feature>
<evidence type="ECO:0000259" key="11">
    <source>
        <dbReference type="Pfam" id="PF07885"/>
    </source>
</evidence>
<feature type="domain" description="Potassium channel" evidence="11">
    <location>
        <begin position="558"/>
        <end position="629"/>
    </location>
</feature>
<feature type="transmembrane region" description="Helical" evidence="10">
    <location>
        <begin position="155"/>
        <end position="176"/>
    </location>
</feature>
<keyword evidence="6 10" id="KW-0472">Membrane</keyword>
<keyword evidence="13" id="KW-1185">Reference proteome</keyword>
<feature type="region of interest" description="Disordered" evidence="9">
    <location>
        <begin position="462"/>
        <end position="502"/>
    </location>
</feature>
<feature type="transmembrane region" description="Helical" evidence="10">
    <location>
        <begin position="547"/>
        <end position="569"/>
    </location>
</feature>
<evidence type="ECO:0000256" key="10">
    <source>
        <dbReference type="SAM" id="Phobius"/>
    </source>
</evidence>
<evidence type="ECO:0000256" key="4">
    <source>
        <dbReference type="ARBA" id="ARBA00022989"/>
    </source>
</evidence>
<keyword evidence="3 8" id="KW-0812">Transmembrane</keyword>
<proteinExistence type="inferred from homology"/>
<protein>
    <submittedName>
        <fullName evidence="12">Voltage-gated K+ channel</fullName>
    </submittedName>
</protein>
<dbReference type="InterPro" id="IPR013099">
    <property type="entry name" value="K_chnl_dom"/>
</dbReference>
<dbReference type="PANTHER" id="PTHR11003:SF342">
    <property type="entry name" value="OUTWARD-RECTIFIER POTASSIUM CHANNEL TOK1"/>
    <property type="match status" value="1"/>
</dbReference>
<feature type="transmembrane region" description="Helical" evidence="10">
    <location>
        <begin position="188"/>
        <end position="207"/>
    </location>
</feature>
<dbReference type="EMBL" id="KI925465">
    <property type="protein sequence ID" value="ETW75776.1"/>
    <property type="molecule type" value="Genomic_DNA"/>
</dbReference>